<accession>A0ABV0U029</accession>
<proteinExistence type="predicted"/>
<gene>
    <name evidence="1" type="ORF">ILYODFUR_032696</name>
</gene>
<keyword evidence="2" id="KW-1185">Reference proteome</keyword>
<name>A0ABV0U029_9TELE</name>
<evidence type="ECO:0000313" key="2">
    <source>
        <dbReference type="Proteomes" id="UP001482620"/>
    </source>
</evidence>
<protein>
    <submittedName>
        <fullName evidence="1">Uncharacterized protein</fullName>
    </submittedName>
</protein>
<sequence>MVFLMSTGWIVYSYMYYGSMFNMVMQIYRHNQFSNLIQKYFVNPKGKVVVCLAADLKKPRTVDTLLLKNSLMKRMLRVLHNILHFMKNPSLHNDLQRFQRSPQNRASLLYQLVELF</sequence>
<dbReference type="EMBL" id="JAHRIQ010051716">
    <property type="protein sequence ID" value="MEQ2238396.1"/>
    <property type="molecule type" value="Genomic_DNA"/>
</dbReference>
<organism evidence="1 2">
    <name type="scientific">Ilyodon furcidens</name>
    <name type="common">goldbreast splitfin</name>
    <dbReference type="NCBI Taxonomy" id="33524"/>
    <lineage>
        <taxon>Eukaryota</taxon>
        <taxon>Metazoa</taxon>
        <taxon>Chordata</taxon>
        <taxon>Craniata</taxon>
        <taxon>Vertebrata</taxon>
        <taxon>Euteleostomi</taxon>
        <taxon>Actinopterygii</taxon>
        <taxon>Neopterygii</taxon>
        <taxon>Teleostei</taxon>
        <taxon>Neoteleostei</taxon>
        <taxon>Acanthomorphata</taxon>
        <taxon>Ovalentaria</taxon>
        <taxon>Atherinomorphae</taxon>
        <taxon>Cyprinodontiformes</taxon>
        <taxon>Goodeidae</taxon>
        <taxon>Ilyodon</taxon>
    </lineage>
</organism>
<evidence type="ECO:0000313" key="1">
    <source>
        <dbReference type="EMBL" id="MEQ2238396.1"/>
    </source>
</evidence>
<reference evidence="1 2" key="1">
    <citation type="submission" date="2021-06" db="EMBL/GenBank/DDBJ databases">
        <authorList>
            <person name="Palmer J.M."/>
        </authorList>
    </citation>
    <scope>NUCLEOTIDE SEQUENCE [LARGE SCALE GENOMIC DNA]</scope>
    <source>
        <strain evidence="2">if_2019</strain>
        <tissue evidence="1">Muscle</tissue>
    </source>
</reference>
<comment type="caution">
    <text evidence="1">The sequence shown here is derived from an EMBL/GenBank/DDBJ whole genome shotgun (WGS) entry which is preliminary data.</text>
</comment>
<dbReference type="Proteomes" id="UP001482620">
    <property type="component" value="Unassembled WGS sequence"/>
</dbReference>